<organism evidence="1 2">
    <name type="scientific">Microvirga lotononidis</name>
    <dbReference type="NCBI Taxonomy" id="864069"/>
    <lineage>
        <taxon>Bacteria</taxon>
        <taxon>Pseudomonadati</taxon>
        <taxon>Pseudomonadota</taxon>
        <taxon>Alphaproteobacteria</taxon>
        <taxon>Hyphomicrobiales</taxon>
        <taxon>Methylobacteriaceae</taxon>
        <taxon>Microvirga</taxon>
    </lineage>
</organism>
<dbReference type="AlphaFoldDB" id="I4Z2A7"/>
<gene>
    <name evidence="1" type="ORF">MicloDRAFT_00008990</name>
</gene>
<reference evidence="1 2" key="1">
    <citation type="submission" date="2012-02" db="EMBL/GenBank/DDBJ databases">
        <title>Improved High-Quality Draft sequence of Microvirga sp. WSM3557.</title>
        <authorList>
            <consortium name="US DOE Joint Genome Institute"/>
            <person name="Lucas S."/>
            <person name="Han J."/>
            <person name="Lapidus A."/>
            <person name="Cheng J.-F."/>
            <person name="Goodwin L."/>
            <person name="Pitluck S."/>
            <person name="Peters L."/>
            <person name="Zhang X."/>
            <person name="Detter J.C."/>
            <person name="Han C."/>
            <person name="Tapia R."/>
            <person name="Land M."/>
            <person name="Hauser L."/>
            <person name="Kyrpides N."/>
            <person name="Ivanova N."/>
            <person name="Pagani I."/>
            <person name="Brau L."/>
            <person name="Yates R."/>
            <person name="O'Hara G."/>
            <person name="Rui T."/>
            <person name="Howieson J."/>
            <person name="Reeve W."/>
            <person name="Woyke T."/>
        </authorList>
    </citation>
    <scope>NUCLEOTIDE SEQUENCE [LARGE SCALE GENOMIC DNA]</scope>
    <source>
        <strain evidence="1 2">WSM3557</strain>
    </source>
</reference>
<accession>I4Z2A7</accession>
<protein>
    <submittedName>
        <fullName evidence="1">Uncharacterized protein</fullName>
    </submittedName>
</protein>
<dbReference type="STRING" id="864069.MicloDRAFT_00008990"/>
<dbReference type="EMBL" id="JH660638">
    <property type="protein sequence ID" value="EIM30349.1"/>
    <property type="molecule type" value="Genomic_DNA"/>
</dbReference>
<dbReference type="PATRIC" id="fig|864069.3.peg.1000"/>
<proteinExistence type="predicted"/>
<sequence length="182" mass="20070" precursor="true">MTLIQRTPCSCPIAARGFGFLMTAVLPRTLFHATPLYRYNPNATDNHGIWAPAVHGQIKDHGLKPSMHSSRDVPVIFPTDEVGIATNYADCNRGEEWPVDLIVLEVDTTVLDPAHLLPDMDQEAQIMADDILVLGYTQSEWDAGVIPWAPVFKITGQVRYSAPIPDSAITPFKLLPVDPPSR</sequence>
<name>I4Z2A7_9HYPH</name>
<dbReference type="Proteomes" id="UP000003947">
    <property type="component" value="Unassembled WGS sequence"/>
</dbReference>
<keyword evidence="2" id="KW-1185">Reference proteome</keyword>
<evidence type="ECO:0000313" key="2">
    <source>
        <dbReference type="Proteomes" id="UP000003947"/>
    </source>
</evidence>
<dbReference type="HOGENOM" id="CLU_1480435_0_0_5"/>
<evidence type="ECO:0000313" key="1">
    <source>
        <dbReference type="EMBL" id="EIM30349.1"/>
    </source>
</evidence>